<sequence>VRLYPPISRFKLDHLGPPYFIPTLFIAETIRGAEGPVRPPYPSSGLMASKKQYHQMCAPQPKRRSSKTLLSLYYPLYSGYTFPVTPFHFKQPSHALSWALSRFKKDGLGNAWVGSLPSFLRFVGVTRVDPTNLRITSFSTYRRSSLEDAFFSDVTFYDIIDPTTTQDYQMSSNSTYMPNRKCINSTSEDISFHHCPFLSSKKHSSGNSFIQLEKKFKYLKDNTYTDIGQSETEMQSQMNLCICLDTNKKSLFASKFIHKYSPQPKGSNVLLQYFDMSNGLFSS</sequence>
<reference evidence="1 2" key="1">
    <citation type="journal article" date="2020" name="G3 (Bethesda)">
        <title>Improved Reference Genome for Cyclotella cryptica CCMP332, a Model for Cell Wall Morphogenesis, Salinity Adaptation, and Lipid Production in Diatoms (Bacillariophyta).</title>
        <authorList>
            <person name="Roberts W.R."/>
            <person name="Downey K.M."/>
            <person name="Ruck E.C."/>
            <person name="Traller J.C."/>
            <person name="Alverson A.J."/>
        </authorList>
    </citation>
    <scope>NUCLEOTIDE SEQUENCE [LARGE SCALE GENOMIC DNA]</scope>
    <source>
        <strain evidence="1 2">CCMP332</strain>
    </source>
</reference>
<comment type="caution">
    <text evidence="1">The sequence shown here is derived from an EMBL/GenBank/DDBJ whole genome shotgun (WGS) entry which is preliminary data.</text>
</comment>
<proteinExistence type="predicted"/>
<keyword evidence="2" id="KW-1185">Reference proteome</keyword>
<protein>
    <submittedName>
        <fullName evidence="1">Uncharacterized protein</fullName>
    </submittedName>
</protein>
<dbReference type="Proteomes" id="UP001516023">
    <property type="component" value="Unassembled WGS sequence"/>
</dbReference>
<name>A0ABD3PXW8_9STRA</name>
<evidence type="ECO:0000313" key="2">
    <source>
        <dbReference type="Proteomes" id="UP001516023"/>
    </source>
</evidence>
<feature type="non-terminal residue" evidence="1">
    <location>
        <position position="1"/>
    </location>
</feature>
<dbReference type="AlphaFoldDB" id="A0ABD3PXW8"/>
<gene>
    <name evidence="1" type="ORF">HJC23_011231</name>
</gene>
<evidence type="ECO:0000313" key="1">
    <source>
        <dbReference type="EMBL" id="KAL3792066.1"/>
    </source>
</evidence>
<dbReference type="EMBL" id="JABMIG020000106">
    <property type="protein sequence ID" value="KAL3792066.1"/>
    <property type="molecule type" value="Genomic_DNA"/>
</dbReference>
<accession>A0ABD3PXW8</accession>
<organism evidence="1 2">
    <name type="scientific">Cyclotella cryptica</name>
    <dbReference type="NCBI Taxonomy" id="29204"/>
    <lineage>
        <taxon>Eukaryota</taxon>
        <taxon>Sar</taxon>
        <taxon>Stramenopiles</taxon>
        <taxon>Ochrophyta</taxon>
        <taxon>Bacillariophyta</taxon>
        <taxon>Coscinodiscophyceae</taxon>
        <taxon>Thalassiosirophycidae</taxon>
        <taxon>Stephanodiscales</taxon>
        <taxon>Stephanodiscaceae</taxon>
        <taxon>Cyclotella</taxon>
    </lineage>
</organism>